<organism evidence="3">
    <name type="scientific">Candida tenuis (strain ATCC 10573 / BCRC 21748 / CBS 615 / JCM 9827 / NBRC 10315 / NRRL Y-1498 / VKM Y-70)</name>
    <name type="common">Yeast</name>
    <name type="synonym">Yamadazyma tenuis</name>
    <dbReference type="NCBI Taxonomy" id="590646"/>
    <lineage>
        <taxon>Eukaryota</taxon>
        <taxon>Fungi</taxon>
        <taxon>Dikarya</taxon>
        <taxon>Ascomycota</taxon>
        <taxon>Saccharomycotina</taxon>
        <taxon>Pichiomycetes</taxon>
        <taxon>Debaryomycetaceae</taxon>
        <taxon>Yamadazyma</taxon>
    </lineage>
</organism>
<reference evidence="2 3" key="1">
    <citation type="journal article" date="2011" name="Proc. Natl. Acad. Sci. U.S.A.">
        <title>Comparative genomics of xylose-fermenting fungi for enhanced biofuel production.</title>
        <authorList>
            <person name="Wohlbach D.J."/>
            <person name="Kuo A."/>
            <person name="Sato T.K."/>
            <person name="Potts K.M."/>
            <person name="Salamov A.A."/>
            <person name="LaButti K.M."/>
            <person name="Sun H."/>
            <person name="Clum A."/>
            <person name="Pangilinan J.L."/>
            <person name="Lindquist E.A."/>
            <person name="Lucas S."/>
            <person name="Lapidus A."/>
            <person name="Jin M."/>
            <person name="Gunawan C."/>
            <person name="Balan V."/>
            <person name="Dale B.E."/>
            <person name="Jeffries T.W."/>
            <person name="Zinkel R."/>
            <person name="Barry K.W."/>
            <person name="Grigoriev I.V."/>
            <person name="Gasch A.P."/>
        </authorList>
    </citation>
    <scope>NUCLEOTIDE SEQUENCE [LARGE SCALE GENOMIC DNA]</scope>
    <source>
        <strain evidence="2">ATCC 10573</strain>
        <strain evidence="3">ATCC 10573 / BCRC 21748 / CBS 615 / JCM 9827 / NBRC 10315 / NRRL Y-1498 / VKM Y-70</strain>
    </source>
</reference>
<dbReference type="GO" id="GO:0016787">
    <property type="term" value="F:hydrolase activity"/>
    <property type="evidence" value="ECO:0007669"/>
    <property type="project" value="UniProtKB-KW"/>
</dbReference>
<dbReference type="InterPro" id="IPR022742">
    <property type="entry name" value="Hydrolase_4"/>
</dbReference>
<dbReference type="InterPro" id="IPR029058">
    <property type="entry name" value="AB_hydrolase_fold"/>
</dbReference>
<proteinExistence type="predicted"/>
<dbReference type="STRING" id="590646.G3BA42"/>
<protein>
    <submittedName>
        <fullName evidence="2">Alpha/beta-hydrolase</fullName>
    </submittedName>
</protein>
<dbReference type="SUPFAM" id="SSF53474">
    <property type="entry name" value="alpha/beta-Hydrolases"/>
    <property type="match status" value="1"/>
</dbReference>
<dbReference type="OrthoDB" id="10249433at2759"/>
<dbReference type="Gene3D" id="3.40.50.1820">
    <property type="entry name" value="alpha/beta hydrolase"/>
    <property type="match status" value="1"/>
</dbReference>
<accession>G3BA42</accession>
<feature type="domain" description="Serine aminopeptidase S33" evidence="1">
    <location>
        <begin position="39"/>
        <end position="282"/>
    </location>
</feature>
<dbReference type="EMBL" id="GL996527">
    <property type="protein sequence ID" value="EGV62748.1"/>
    <property type="molecule type" value="Genomic_DNA"/>
</dbReference>
<evidence type="ECO:0000313" key="2">
    <source>
        <dbReference type="EMBL" id="EGV62748.1"/>
    </source>
</evidence>
<dbReference type="EMBL" id="GL996527">
    <property type="protein sequence ID" value="EGV62749.1"/>
    <property type="molecule type" value="Genomic_DNA"/>
</dbReference>
<name>G3BA42_CANTC</name>
<dbReference type="AlphaFoldDB" id="G3BA42"/>
<gene>
    <name evidence="2" type="ORF">CANTEDRAFT_115469</name>
</gene>
<dbReference type="Proteomes" id="UP000000707">
    <property type="component" value="Unassembled WGS sequence"/>
</dbReference>
<sequence>MTAVPPIPYSPKKEPKVEFIPFDGLKFKTVFWEHTGTYKGRILFVHGFSEDSLIYTEFFDRLSDLGFDIFFFDQRGAGETSDTKDIGKTNEAHTFNDLDFMIKKNLEITPHKDDKLILMGHSMGGGIILNYGIRGKYKEYVKTIIATAPEVLLHPSTSPNFILKGFGTFASKYLPNVRIDAGLNYDYITSNEKWIKYIKGHNKKFWITGPLFMGMLERGEALTKSHYVAKFDPDISLLVFHSKNDHVNWYEGTKKFYDLLNDNVHKELVSFDDAQHSLCIEVDKYVDQLLEKIVEFTSK</sequence>
<dbReference type="eggNOG" id="KOG1455">
    <property type="taxonomic scope" value="Eukaryota"/>
</dbReference>
<keyword evidence="2" id="KW-0378">Hydrolase</keyword>
<evidence type="ECO:0000313" key="3">
    <source>
        <dbReference type="Proteomes" id="UP000000707"/>
    </source>
</evidence>
<keyword evidence="3" id="KW-1185">Reference proteome</keyword>
<dbReference type="InterPro" id="IPR051044">
    <property type="entry name" value="MAG_DAG_Lipase"/>
</dbReference>
<dbReference type="PANTHER" id="PTHR11614">
    <property type="entry name" value="PHOSPHOLIPASE-RELATED"/>
    <property type="match status" value="1"/>
</dbReference>
<dbReference type="Pfam" id="PF12146">
    <property type="entry name" value="Hydrolase_4"/>
    <property type="match status" value="1"/>
</dbReference>
<dbReference type="HOGENOM" id="CLU_026209_5_2_1"/>
<evidence type="ECO:0000259" key="1">
    <source>
        <dbReference type="Pfam" id="PF12146"/>
    </source>
</evidence>